<dbReference type="SUPFAM" id="SSF46934">
    <property type="entry name" value="UBA-like"/>
    <property type="match status" value="1"/>
</dbReference>
<proteinExistence type="inferred from homology"/>
<dbReference type="InterPro" id="IPR018101">
    <property type="entry name" value="Transl_elong_Ts_CS"/>
</dbReference>
<dbReference type="Gene3D" id="1.10.286.20">
    <property type="match status" value="1"/>
</dbReference>
<comment type="subcellular location">
    <subcellularLocation>
        <location evidence="6 8">Cytoplasm</location>
    </subcellularLocation>
</comment>
<keyword evidence="3 6" id="KW-0251">Elongation factor</keyword>
<evidence type="ECO:0000256" key="1">
    <source>
        <dbReference type="ARBA" id="ARBA00005532"/>
    </source>
</evidence>
<protein>
    <recommendedName>
        <fullName evidence="2 6">Elongation factor Ts</fullName>
        <shortName evidence="6">EF-Ts</shortName>
    </recommendedName>
</protein>
<dbReference type="AlphaFoldDB" id="A0A1J0AGL0"/>
<dbReference type="GO" id="GO:0005737">
    <property type="term" value="C:cytoplasm"/>
    <property type="evidence" value="ECO:0007669"/>
    <property type="project" value="UniProtKB-SubCell"/>
</dbReference>
<evidence type="ECO:0000256" key="6">
    <source>
        <dbReference type="HAMAP-Rule" id="MF_00050"/>
    </source>
</evidence>
<feature type="domain" description="Translation elongation factor EFTs/EF1B dimerisation" evidence="9">
    <location>
        <begin position="58"/>
        <end position="199"/>
    </location>
</feature>
<evidence type="ECO:0000313" key="11">
    <source>
        <dbReference type="Proteomes" id="UP000180235"/>
    </source>
</evidence>
<dbReference type="SUPFAM" id="SSF54713">
    <property type="entry name" value="Elongation factor Ts (EF-Ts), dimerisation domain"/>
    <property type="match status" value="1"/>
</dbReference>
<dbReference type="Proteomes" id="UP000180235">
    <property type="component" value="Chromosome"/>
</dbReference>
<keyword evidence="6" id="KW-0963">Cytoplasm</keyword>
<evidence type="ECO:0000256" key="5">
    <source>
        <dbReference type="ARBA" id="ARBA00025453"/>
    </source>
</evidence>
<organism evidence="10 11">
    <name type="scientific">Gloeomargarita lithophora Alchichica-D10</name>
    <dbReference type="NCBI Taxonomy" id="1188229"/>
    <lineage>
        <taxon>Bacteria</taxon>
        <taxon>Bacillati</taxon>
        <taxon>Cyanobacteriota</taxon>
        <taxon>Cyanophyceae</taxon>
        <taxon>Gloeomargaritales</taxon>
        <taxon>Gloeomargaritaceae</taxon>
        <taxon>Gloeomargarita</taxon>
    </lineage>
</organism>
<dbReference type="InterPro" id="IPR014039">
    <property type="entry name" value="Transl_elong_EFTs/EF1B_dimer"/>
</dbReference>
<dbReference type="KEGG" id="glt:GlitD10_2747"/>
<comment type="similarity">
    <text evidence="1 6 7">Belongs to the EF-Ts family.</text>
</comment>
<reference evidence="10 11" key="1">
    <citation type="submission" date="2016-10" db="EMBL/GenBank/DDBJ databases">
        <title>Description of Gloeomargarita lithophora gen. nov., sp. nov., a thylakoid-bearing basal-branching cyanobacterium with intracellular carbonates, and proposal for Gloeomargaritales ord. nov.</title>
        <authorList>
            <person name="Moreira D."/>
            <person name="Tavera R."/>
            <person name="Benzerara K."/>
            <person name="Skouri-Panet F."/>
            <person name="Couradeau E."/>
            <person name="Gerard E."/>
            <person name="Loussert C."/>
            <person name="Novelo E."/>
            <person name="Zivanovic Y."/>
            <person name="Lopez-Garcia P."/>
        </authorList>
    </citation>
    <scope>NUCLEOTIDE SEQUENCE [LARGE SCALE GENOMIC DNA]</scope>
    <source>
        <strain evidence="10 11">D10</strain>
    </source>
</reference>
<dbReference type="FunFam" id="1.10.286.20:FF:000001">
    <property type="entry name" value="Elongation factor Ts"/>
    <property type="match status" value="1"/>
</dbReference>
<dbReference type="Gene3D" id="3.30.479.20">
    <property type="entry name" value="Elongation factor Ts, dimerisation domain"/>
    <property type="match status" value="1"/>
</dbReference>
<dbReference type="Gene3D" id="1.10.8.10">
    <property type="entry name" value="DNA helicase RuvA subunit, C-terminal domain"/>
    <property type="match status" value="1"/>
</dbReference>
<evidence type="ECO:0000256" key="4">
    <source>
        <dbReference type="ARBA" id="ARBA00022917"/>
    </source>
</evidence>
<comment type="function">
    <text evidence="5 6 7">Associates with the EF-Tu.GDP complex and induces the exchange of GDP to GTP. It remains bound to the aminoacyl-tRNA.EF-Tu.GTP complex up to the GTP hydrolysis stage on the ribosome.</text>
</comment>
<dbReference type="PROSITE" id="PS01126">
    <property type="entry name" value="EF_TS_1"/>
    <property type="match status" value="1"/>
</dbReference>
<evidence type="ECO:0000256" key="8">
    <source>
        <dbReference type="RuleBase" id="RU000643"/>
    </source>
</evidence>
<dbReference type="InterPro" id="IPR036402">
    <property type="entry name" value="EF-Ts_dimer_sf"/>
</dbReference>
<evidence type="ECO:0000313" key="10">
    <source>
        <dbReference type="EMBL" id="APB35090.1"/>
    </source>
</evidence>
<dbReference type="NCBIfam" id="TIGR00116">
    <property type="entry name" value="tsf"/>
    <property type="match status" value="1"/>
</dbReference>
<dbReference type="STRING" id="1188229.GlitD10_2747"/>
<keyword evidence="4 6" id="KW-0648">Protein biosynthesis</keyword>
<accession>A0A1J0AGL0</accession>
<gene>
    <name evidence="6" type="primary">tsf</name>
    <name evidence="10" type="ORF">GlitD10_2747</name>
</gene>
<dbReference type="OrthoDB" id="9808348at2"/>
<sequence length="261" mass="28523">MAEVSAQMVKTLREKTGAGMMDCKKALQQSEGDLDKAIEFLRQKGLASADKKAGRSTTEGVIYSYIHTGSKLGVLLEINCETDFVAKGADFQGLAHNIALQIAATENVEYVDMSEIPAAAIEREKAIEMGREDLAKKPEAVREKVVQGRLDKLFKERCLVDQPYIKDPNITVGDLVKQTIARVGENIRVRRFTRYRLGEELATPTPEVVAPEITAPETVTPEVVVEPVAEATPEPVAEAVVAEIAAEPTDKKKSKSSSQKK</sequence>
<evidence type="ECO:0000259" key="9">
    <source>
        <dbReference type="Pfam" id="PF00889"/>
    </source>
</evidence>
<evidence type="ECO:0000256" key="7">
    <source>
        <dbReference type="RuleBase" id="RU000642"/>
    </source>
</evidence>
<dbReference type="InterPro" id="IPR009060">
    <property type="entry name" value="UBA-like_sf"/>
</dbReference>
<keyword evidence="11" id="KW-1185">Reference proteome</keyword>
<dbReference type="FunFam" id="1.10.8.10:FF:000001">
    <property type="entry name" value="Elongation factor Ts"/>
    <property type="match status" value="1"/>
</dbReference>
<evidence type="ECO:0000256" key="2">
    <source>
        <dbReference type="ARBA" id="ARBA00016956"/>
    </source>
</evidence>
<dbReference type="EMBL" id="CP017675">
    <property type="protein sequence ID" value="APB35090.1"/>
    <property type="molecule type" value="Genomic_DNA"/>
</dbReference>
<dbReference type="CDD" id="cd14275">
    <property type="entry name" value="UBA_EF-Ts"/>
    <property type="match status" value="1"/>
</dbReference>
<dbReference type="PANTHER" id="PTHR11741">
    <property type="entry name" value="ELONGATION FACTOR TS"/>
    <property type="match status" value="1"/>
</dbReference>
<feature type="region of interest" description="Involved in Mg(2+) ion dislocation from EF-Tu" evidence="6">
    <location>
        <begin position="82"/>
        <end position="85"/>
    </location>
</feature>
<dbReference type="InterPro" id="IPR001816">
    <property type="entry name" value="Transl_elong_EFTs/EF1B"/>
</dbReference>
<dbReference type="RefSeq" id="WP_071455432.1">
    <property type="nucleotide sequence ID" value="NZ_CP017675.1"/>
</dbReference>
<dbReference type="Pfam" id="PF00889">
    <property type="entry name" value="EF_TS"/>
    <property type="match status" value="1"/>
</dbReference>
<evidence type="ECO:0000256" key="3">
    <source>
        <dbReference type="ARBA" id="ARBA00022768"/>
    </source>
</evidence>
<dbReference type="GO" id="GO:0003746">
    <property type="term" value="F:translation elongation factor activity"/>
    <property type="evidence" value="ECO:0007669"/>
    <property type="project" value="UniProtKB-UniRule"/>
</dbReference>
<dbReference type="PROSITE" id="PS01127">
    <property type="entry name" value="EF_TS_2"/>
    <property type="match status" value="1"/>
</dbReference>
<name>A0A1J0AGL0_9CYAN</name>
<dbReference type="PANTHER" id="PTHR11741:SF0">
    <property type="entry name" value="ELONGATION FACTOR TS, MITOCHONDRIAL"/>
    <property type="match status" value="1"/>
</dbReference>
<dbReference type="HAMAP" id="MF_00050">
    <property type="entry name" value="EF_Ts"/>
    <property type="match status" value="1"/>
</dbReference>